<dbReference type="Gene3D" id="3.40.630.30">
    <property type="match status" value="1"/>
</dbReference>
<proteinExistence type="predicted"/>
<evidence type="ECO:0000313" key="4">
    <source>
        <dbReference type="EMBL" id="MDC8831621.1"/>
    </source>
</evidence>
<keyword evidence="5" id="KW-1185">Reference proteome</keyword>
<sequence length="155" mass="18062">MSNVVIRKAQSADCARVLELMQELAVFEGYIHKFRVTVPKLGYYLFEQKSIEVLVATVEEDIEGILVYFFQPFTYDLCPWLVIKEFYVSTVYRGLGVGHELFNYARQEAAENKCSKIKWEVLTDNSKAQRFYVRHGAQIESDWRIMSIDIATDDQ</sequence>
<dbReference type="CDD" id="cd04301">
    <property type="entry name" value="NAT_SF"/>
    <property type="match status" value="1"/>
</dbReference>
<evidence type="ECO:0000259" key="3">
    <source>
        <dbReference type="PROSITE" id="PS51186"/>
    </source>
</evidence>
<dbReference type="PROSITE" id="PS51186">
    <property type="entry name" value="GNAT"/>
    <property type="match status" value="1"/>
</dbReference>
<dbReference type="InterPro" id="IPR016181">
    <property type="entry name" value="Acyl_CoA_acyltransferase"/>
</dbReference>
<comment type="caution">
    <text evidence="4">The sequence shown here is derived from an EMBL/GenBank/DDBJ whole genome shotgun (WGS) entry which is preliminary data.</text>
</comment>
<dbReference type="EMBL" id="JAQQXP010000001">
    <property type="protein sequence ID" value="MDC8831621.1"/>
    <property type="molecule type" value="Genomic_DNA"/>
</dbReference>
<accession>A0ABT5L5H7</accession>
<feature type="domain" description="N-acetyltransferase" evidence="3">
    <location>
        <begin position="4"/>
        <end position="151"/>
    </location>
</feature>
<dbReference type="Proteomes" id="UP001218788">
    <property type="component" value="Unassembled WGS sequence"/>
</dbReference>
<dbReference type="InterPro" id="IPR000182">
    <property type="entry name" value="GNAT_dom"/>
</dbReference>
<gene>
    <name evidence="4" type="ORF">OIK42_12715</name>
</gene>
<dbReference type="PANTHER" id="PTHR10545:SF29">
    <property type="entry name" value="GH14572P-RELATED"/>
    <property type="match status" value="1"/>
</dbReference>
<keyword evidence="1" id="KW-0808">Transferase</keyword>
<organism evidence="4 5">
    <name type="scientific">Alteromonas gilva</name>
    <dbReference type="NCBI Taxonomy" id="2987522"/>
    <lineage>
        <taxon>Bacteria</taxon>
        <taxon>Pseudomonadati</taxon>
        <taxon>Pseudomonadota</taxon>
        <taxon>Gammaproteobacteria</taxon>
        <taxon>Alteromonadales</taxon>
        <taxon>Alteromonadaceae</taxon>
        <taxon>Alteromonas/Salinimonas group</taxon>
        <taxon>Alteromonas</taxon>
    </lineage>
</organism>
<name>A0ABT5L5H7_9ALTE</name>
<evidence type="ECO:0000256" key="2">
    <source>
        <dbReference type="ARBA" id="ARBA00023315"/>
    </source>
</evidence>
<keyword evidence="2" id="KW-0012">Acyltransferase</keyword>
<dbReference type="PANTHER" id="PTHR10545">
    <property type="entry name" value="DIAMINE N-ACETYLTRANSFERASE"/>
    <property type="match status" value="1"/>
</dbReference>
<dbReference type="InterPro" id="IPR051016">
    <property type="entry name" value="Diverse_Substrate_AcTransf"/>
</dbReference>
<dbReference type="RefSeq" id="WP_273641028.1">
    <property type="nucleotide sequence ID" value="NZ_JAQQXP010000001.1"/>
</dbReference>
<evidence type="ECO:0000256" key="1">
    <source>
        <dbReference type="ARBA" id="ARBA00022679"/>
    </source>
</evidence>
<protein>
    <submittedName>
        <fullName evidence="4">GNAT family N-acetyltransferase</fullName>
    </submittedName>
</protein>
<evidence type="ECO:0000313" key="5">
    <source>
        <dbReference type="Proteomes" id="UP001218788"/>
    </source>
</evidence>
<reference evidence="4 5" key="1">
    <citation type="submission" date="2022-10" db="EMBL/GenBank/DDBJ databases">
        <title>Alteromonas sp. chi3 Genome sequencing.</title>
        <authorList>
            <person name="Park S."/>
        </authorList>
    </citation>
    <scope>NUCLEOTIDE SEQUENCE [LARGE SCALE GENOMIC DNA]</scope>
    <source>
        <strain evidence="5">chi3</strain>
    </source>
</reference>
<dbReference type="Pfam" id="PF00583">
    <property type="entry name" value="Acetyltransf_1"/>
    <property type="match status" value="1"/>
</dbReference>
<dbReference type="SUPFAM" id="SSF55729">
    <property type="entry name" value="Acyl-CoA N-acyltransferases (Nat)"/>
    <property type="match status" value="1"/>
</dbReference>